<protein>
    <submittedName>
        <fullName evidence="2">Uncharacterized protein</fullName>
    </submittedName>
</protein>
<feature type="compositionally biased region" description="Basic and acidic residues" evidence="1">
    <location>
        <begin position="70"/>
        <end position="80"/>
    </location>
</feature>
<proteinExistence type="predicted"/>
<accession>A0ABD0L255</accession>
<dbReference type="Proteomes" id="UP001519460">
    <property type="component" value="Unassembled WGS sequence"/>
</dbReference>
<feature type="region of interest" description="Disordered" evidence="1">
    <location>
        <begin position="1"/>
        <end position="28"/>
    </location>
</feature>
<keyword evidence="3" id="KW-1185">Reference proteome</keyword>
<feature type="compositionally biased region" description="Polar residues" evidence="1">
    <location>
        <begin position="1"/>
        <end position="19"/>
    </location>
</feature>
<reference evidence="2 3" key="1">
    <citation type="journal article" date="2023" name="Sci. Data">
        <title>Genome assembly of the Korean intertidal mud-creeper Batillaria attramentaria.</title>
        <authorList>
            <person name="Patra A.K."/>
            <person name="Ho P.T."/>
            <person name="Jun S."/>
            <person name="Lee S.J."/>
            <person name="Kim Y."/>
            <person name="Won Y.J."/>
        </authorList>
    </citation>
    <scope>NUCLEOTIDE SEQUENCE [LARGE SCALE GENOMIC DNA]</scope>
    <source>
        <strain evidence="2">Wonlab-2016</strain>
    </source>
</reference>
<comment type="caution">
    <text evidence="2">The sequence shown here is derived from an EMBL/GenBank/DDBJ whole genome shotgun (WGS) entry which is preliminary data.</text>
</comment>
<evidence type="ECO:0000313" key="2">
    <source>
        <dbReference type="EMBL" id="KAK7493395.1"/>
    </source>
</evidence>
<gene>
    <name evidence="2" type="ORF">BaRGS_00015295</name>
</gene>
<feature type="region of interest" description="Disordered" evidence="1">
    <location>
        <begin position="53"/>
        <end position="80"/>
    </location>
</feature>
<organism evidence="2 3">
    <name type="scientific">Batillaria attramentaria</name>
    <dbReference type="NCBI Taxonomy" id="370345"/>
    <lineage>
        <taxon>Eukaryota</taxon>
        <taxon>Metazoa</taxon>
        <taxon>Spiralia</taxon>
        <taxon>Lophotrochozoa</taxon>
        <taxon>Mollusca</taxon>
        <taxon>Gastropoda</taxon>
        <taxon>Caenogastropoda</taxon>
        <taxon>Sorbeoconcha</taxon>
        <taxon>Cerithioidea</taxon>
        <taxon>Batillariidae</taxon>
        <taxon>Batillaria</taxon>
    </lineage>
</organism>
<evidence type="ECO:0000313" key="3">
    <source>
        <dbReference type="Proteomes" id="UP001519460"/>
    </source>
</evidence>
<evidence type="ECO:0000256" key="1">
    <source>
        <dbReference type="SAM" id="MobiDB-lite"/>
    </source>
</evidence>
<dbReference type="AlphaFoldDB" id="A0ABD0L255"/>
<dbReference type="EMBL" id="JACVVK020000093">
    <property type="protein sequence ID" value="KAK7493395.1"/>
    <property type="molecule type" value="Genomic_DNA"/>
</dbReference>
<name>A0ABD0L255_9CAEN</name>
<sequence length="155" mass="17108">MPMSHSSSKMKTASPQSPTVGKPMCQNLSALPDYQNRSALSVSLSGATRNASCAKNTCRKHQHSPSSPSESRKNERIRRNVLNKEDVAATVESNEGYRVLKSIQGSPPFWELQQKELLVTVRQLDCPAFLFTLPAVETKWLELGGIPWSYDGACT</sequence>